<dbReference type="RefSeq" id="WP_205307930.1">
    <property type="nucleotide sequence ID" value="NZ_BAAAVF010000007.1"/>
</dbReference>
<proteinExistence type="predicted"/>
<reference evidence="1 2" key="1">
    <citation type="submission" date="2021-01" db="EMBL/GenBank/DDBJ databases">
        <title>Sequencing the genomes of 1000 actinobacteria strains.</title>
        <authorList>
            <person name="Klenk H.-P."/>
        </authorList>
    </citation>
    <scope>NUCLEOTIDE SEQUENCE [LARGE SCALE GENOMIC DNA]</scope>
    <source>
        <strain evidence="1 2">DSM 46000</strain>
    </source>
</reference>
<name>A0ABS2LI71_9CELL</name>
<comment type="caution">
    <text evidence="1">The sequence shown here is derived from an EMBL/GenBank/DDBJ whole genome shotgun (WGS) entry which is preliminary data.</text>
</comment>
<dbReference type="EMBL" id="JAFBBO010000001">
    <property type="protein sequence ID" value="MBM7480113.1"/>
    <property type="molecule type" value="Genomic_DNA"/>
</dbReference>
<evidence type="ECO:0000313" key="2">
    <source>
        <dbReference type="Proteomes" id="UP000698059"/>
    </source>
</evidence>
<protein>
    <submittedName>
        <fullName evidence="1">Uncharacterized protein</fullName>
    </submittedName>
</protein>
<dbReference type="Proteomes" id="UP000698059">
    <property type="component" value="Unassembled WGS sequence"/>
</dbReference>
<keyword evidence="2" id="KW-1185">Reference proteome</keyword>
<evidence type="ECO:0000313" key="1">
    <source>
        <dbReference type="EMBL" id="MBM7480113.1"/>
    </source>
</evidence>
<accession>A0ABS2LI71</accession>
<gene>
    <name evidence="1" type="ORF">JOD49_003033</name>
</gene>
<sequence>MATTPTGLDVPAGTDPFDPDGDLRALGASLEGRIIVPVPNKTARDALAATLNPTASEPLYAHRTDGGSSGALERTVDGTTWEAVDRRMVIRAADGTSPPAGAVPLIQTFPVQDNVGANGVLTVNFPTAFAKAPIVHPTTVQGASVNPVVDSNGVTATNVRLVWPGMAAGSTVRVHVTAFGWAP</sequence>
<organism evidence="1 2">
    <name type="scientific">Oerskovia jenensis</name>
    <dbReference type="NCBI Taxonomy" id="162169"/>
    <lineage>
        <taxon>Bacteria</taxon>
        <taxon>Bacillati</taxon>
        <taxon>Actinomycetota</taxon>
        <taxon>Actinomycetes</taxon>
        <taxon>Micrococcales</taxon>
        <taxon>Cellulomonadaceae</taxon>
        <taxon>Oerskovia</taxon>
    </lineage>
</organism>